<dbReference type="AlphaFoldDB" id="A0AAU9S2A0"/>
<accession>A0AAU9S2A0</accession>
<gene>
    <name evidence="1" type="ORF">TAV2_LOCUS11116</name>
</gene>
<organism evidence="1 2">
    <name type="scientific">Thlaspi arvense</name>
    <name type="common">Field penny-cress</name>
    <dbReference type="NCBI Taxonomy" id="13288"/>
    <lineage>
        <taxon>Eukaryota</taxon>
        <taxon>Viridiplantae</taxon>
        <taxon>Streptophyta</taxon>
        <taxon>Embryophyta</taxon>
        <taxon>Tracheophyta</taxon>
        <taxon>Spermatophyta</taxon>
        <taxon>Magnoliopsida</taxon>
        <taxon>eudicotyledons</taxon>
        <taxon>Gunneridae</taxon>
        <taxon>Pentapetalae</taxon>
        <taxon>rosids</taxon>
        <taxon>malvids</taxon>
        <taxon>Brassicales</taxon>
        <taxon>Brassicaceae</taxon>
        <taxon>Thlaspideae</taxon>
        <taxon>Thlaspi</taxon>
    </lineage>
</organism>
<name>A0AAU9S2A0_THLAR</name>
<reference evidence="1 2" key="1">
    <citation type="submission" date="2022-03" db="EMBL/GenBank/DDBJ databases">
        <authorList>
            <person name="Nunn A."/>
            <person name="Chopra R."/>
            <person name="Nunn A."/>
            <person name="Contreras Garrido A."/>
        </authorList>
    </citation>
    <scope>NUCLEOTIDE SEQUENCE [LARGE SCALE GENOMIC DNA]</scope>
</reference>
<dbReference type="EMBL" id="OU466859">
    <property type="protein sequence ID" value="CAH2053113.1"/>
    <property type="molecule type" value="Genomic_DNA"/>
</dbReference>
<evidence type="ECO:0000313" key="2">
    <source>
        <dbReference type="Proteomes" id="UP000836841"/>
    </source>
</evidence>
<evidence type="ECO:0000313" key="1">
    <source>
        <dbReference type="EMBL" id="CAH2053113.1"/>
    </source>
</evidence>
<dbReference type="Proteomes" id="UP000836841">
    <property type="component" value="Chromosome 3"/>
</dbReference>
<proteinExistence type="predicted"/>
<keyword evidence="2" id="KW-1185">Reference proteome</keyword>
<sequence>MNSHKVVVTGKIDPKKLMKKLKKKTGKRVKIIVKEEKDEESSKDENILEIDMEQLIGLGDESVFGCNDKELEKFMWFSDENPKAMCSIS</sequence>
<protein>
    <submittedName>
        <fullName evidence="1">Uncharacterized protein</fullName>
    </submittedName>
</protein>
<dbReference type="Gene3D" id="3.30.70.100">
    <property type="match status" value="1"/>
</dbReference>